<dbReference type="Pfam" id="PF14493">
    <property type="entry name" value="HTH_40"/>
    <property type="match status" value="1"/>
</dbReference>
<dbReference type="Pfam" id="PF00270">
    <property type="entry name" value="DEAD"/>
    <property type="match status" value="1"/>
</dbReference>
<keyword evidence="10" id="KW-0067">ATP-binding</keyword>
<evidence type="ECO:0000256" key="13">
    <source>
        <dbReference type="ARBA" id="ARBA00023204"/>
    </source>
</evidence>
<dbReference type="Pfam" id="PF16124">
    <property type="entry name" value="RecQ_Zn_bind"/>
    <property type="match status" value="1"/>
</dbReference>
<organism evidence="21 22">
    <name type="scientific">Natronospira proteinivora</name>
    <dbReference type="NCBI Taxonomy" id="1807133"/>
    <lineage>
        <taxon>Bacteria</taxon>
        <taxon>Pseudomonadati</taxon>
        <taxon>Pseudomonadota</taxon>
        <taxon>Gammaproteobacteria</taxon>
        <taxon>Natronospirales</taxon>
        <taxon>Natronospiraceae</taxon>
        <taxon>Natronospira</taxon>
    </lineage>
</organism>
<evidence type="ECO:0000256" key="16">
    <source>
        <dbReference type="NCBIfam" id="TIGR01389"/>
    </source>
</evidence>
<dbReference type="PANTHER" id="PTHR13710">
    <property type="entry name" value="DNA HELICASE RECQ FAMILY MEMBER"/>
    <property type="match status" value="1"/>
</dbReference>
<evidence type="ECO:0000313" key="22">
    <source>
        <dbReference type="Proteomes" id="UP001523550"/>
    </source>
</evidence>
<dbReference type="InterPro" id="IPR027417">
    <property type="entry name" value="P-loop_NTPase"/>
</dbReference>
<gene>
    <name evidence="21" type="ORF">J2T60_000254</name>
</gene>
<evidence type="ECO:0000256" key="17">
    <source>
        <dbReference type="SAM" id="MobiDB-lite"/>
    </source>
</evidence>
<dbReference type="SUPFAM" id="SSF52540">
    <property type="entry name" value="P-loop containing nucleoside triphosphate hydrolases"/>
    <property type="match status" value="2"/>
</dbReference>
<dbReference type="GO" id="GO:0003678">
    <property type="term" value="F:DNA helicase activity"/>
    <property type="evidence" value="ECO:0007669"/>
    <property type="project" value="UniProtKB-EC"/>
</dbReference>
<keyword evidence="4" id="KW-0479">Metal-binding</keyword>
<sequence length="721" mass="80600">MRPMEQAESRDSQPVMTRARALLRSVFGYESFRGSQGPIIESVVAGQNALVLMPTGGGKSLCYQIPALLRPGTAVVVSPLIALMRDQVEALKHNGVRAACLNSSLDPDERREVEAALWSSQLDLIYVAPEKLLSGFFLDRLAGLEIALFAIDEAHCVSQWGHDFRPEYMRLDVLRQRFPQVPRIALTATADTRTRREIEQQLLSDGAETWVSSFDRPNIRYQVGPKLNARDQLLGFIHQRHRDASGIVYCLSRKKTESVAEWLNSRGVTALPYHAGLSANERATHQRRFLQEDGVVIVATVAFGMGIDKPDVRFVAHLDLPKSMESYYQETGRAGRDGLAADAWMVYGLQDVYQVRQLLAQSNAGLEQQQAERRRLESLLGFCESTDCRRQQLLAYFGEDHPGECGNCDNCLNPPETWDATEPARMFLSCVYRSGQRYGAAHVIDILRGSVSEKIRRAGHDRLSTFGIGHHVDKKTWYSVARQLLARGYLETDPEGHGGVRLAPDCRPLLRGEQTLAIRRDAAGPTRRSRSATRGDGQHPEGWEALRRCRREQAEAEGVPPYVIFHDATLMEMLRLKPTTLDQMAQVTGVGQAKLERYGQQFLDVLNSLSEGGPKEESHHITVDFFRQGLSVDAIAARRELAIVTIQDHLARAVEEGGLPLEAVLDLEQGELTILRDALMSEGEVAMRLRPVYEALDEAYDFKTLKLVRASLRHELSGDDA</sequence>
<protein>
    <recommendedName>
        <fullName evidence="16">DNA helicase RecQ</fullName>
        <ecNumber evidence="16">5.6.2.4</ecNumber>
    </recommendedName>
</protein>
<dbReference type="InterPro" id="IPR010997">
    <property type="entry name" value="HRDC-like_sf"/>
</dbReference>
<evidence type="ECO:0000256" key="1">
    <source>
        <dbReference type="ARBA" id="ARBA00001946"/>
    </source>
</evidence>
<evidence type="ECO:0000313" key="21">
    <source>
        <dbReference type="EMBL" id="MCP1726289.1"/>
    </source>
</evidence>
<dbReference type="Gene3D" id="3.40.50.300">
    <property type="entry name" value="P-loop containing nucleotide triphosphate hydrolases"/>
    <property type="match status" value="2"/>
</dbReference>
<dbReference type="InterPro" id="IPR014001">
    <property type="entry name" value="Helicase_ATP-bd"/>
</dbReference>
<keyword evidence="12" id="KW-0233">DNA recombination</keyword>
<evidence type="ECO:0000256" key="5">
    <source>
        <dbReference type="ARBA" id="ARBA00022741"/>
    </source>
</evidence>
<dbReference type="InterPro" id="IPR044876">
    <property type="entry name" value="HRDC_dom_sf"/>
</dbReference>
<feature type="domain" description="Helicase ATP-binding" evidence="19">
    <location>
        <begin position="40"/>
        <end position="208"/>
    </location>
</feature>
<dbReference type="InterPro" id="IPR036388">
    <property type="entry name" value="WH-like_DNA-bd_sf"/>
</dbReference>
<dbReference type="CDD" id="cd18794">
    <property type="entry name" value="SF2_C_RecQ"/>
    <property type="match status" value="1"/>
</dbReference>
<dbReference type="InterPro" id="IPR004589">
    <property type="entry name" value="DNA_helicase_ATP-dep_RecQ"/>
</dbReference>
<evidence type="ECO:0000256" key="2">
    <source>
        <dbReference type="ARBA" id="ARBA00001947"/>
    </source>
</evidence>
<keyword evidence="11" id="KW-0238">DNA-binding</keyword>
<dbReference type="PROSITE" id="PS51192">
    <property type="entry name" value="HELICASE_ATP_BIND_1"/>
    <property type="match status" value="1"/>
</dbReference>
<evidence type="ECO:0000256" key="7">
    <source>
        <dbReference type="ARBA" id="ARBA00022801"/>
    </source>
</evidence>
<dbReference type="GO" id="GO:0016787">
    <property type="term" value="F:hydrolase activity"/>
    <property type="evidence" value="ECO:0007669"/>
    <property type="project" value="UniProtKB-KW"/>
</dbReference>
<dbReference type="Pfam" id="PF09382">
    <property type="entry name" value="RQC"/>
    <property type="match status" value="1"/>
</dbReference>
<evidence type="ECO:0000256" key="12">
    <source>
        <dbReference type="ARBA" id="ARBA00023172"/>
    </source>
</evidence>
<keyword evidence="9" id="KW-0862">Zinc</keyword>
<dbReference type="SMART" id="SM00487">
    <property type="entry name" value="DEXDc"/>
    <property type="match status" value="1"/>
</dbReference>
<keyword evidence="5" id="KW-0547">Nucleotide-binding</keyword>
<dbReference type="PROSITE" id="PS51194">
    <property type="entry name" value="HELICASE_CTER"/>
    <property type="match status" value="1"/>
</dbReference>
<dbReference type="InterPro" id="IPR001650">
    <property type="entry name" value="Helicase_C-like"/>
</dbReference>
<evidence type="ECO:0000256" key="3">
    <source>
        <dbReference type="ARBA" id="ARBA00005446"/>
    </source>
</evidence>
<keyword evidence="7 21" id="KW-0378">Hydrolase</keyword>
<feature type="domain" description="HRDC" evidence="18">
    <location>
        <begin position="536"/>
        <end position="616"/>
    </location>
</feature>
<dbReference type="EC" id="5.6.2.4" evidence="16"/>
<dbReference type="InterPro" id="IPR002121">
    <property type="entry name" value="HRDC_dom"/>
</dbReference>
<dbReference type="Pfam" id="PF00570">
    <property type="entry name" value="HRDC"/>
    <property type="match status" value="1"/>
</dbReference>
<evidence type="ECO:0000256" key="10">
    <source>
        <dbReference type="ARBA" id="ARBA00022840"/>
    </source>
</evidence>
<dbReference type="Pfam" id="PF00271">
    <property type="entry name" value="Helicase_C"/>
    <property type="match status" value="1"/>
</dbReference>
<dbReference type="PROSITE" id="PS50967">
    <property type="entry name" value="HRDC"/>
    <property type="match status" value="1"/>
</dbReference>
<evidence type="ECO:0000259" key="20">
    <source>
        <dbReference type="PROSITE" id="PS51194"/>
    </source>
</evidence>
<dbReference type="SMART" id="SM00490">
    <property type="entry name" value="HELICc"/>
    <property type="match status" value="1"/>
</dbReference>
<dbReference type="NCBIfam" id="TIGR01389">
    <property type="entry name" value="recQ"/>
    <property type="match status" value="1"/>
</dbReference>
<feature type="domain" description="Helicase C-terminal" evidence="20">
    <location>
        <begin position="229"/>
        <end position="377"/>
    </location>
</feature>
<dbReference type="EMBL" id="JALJYF010000001">
    <property type="protein sequence ID" value="MCP1726289.1"/>
    <property type="molecule type" value="Genomic_DNA"/>
</dbReference>
<evidence type="ECO:0000256" key="15">
    <source>
        <dbReference type="ARBA" id="ARBA00034617"/>
    </source>
</evidence>
<dbReference type="SMART" id="SM00956">
    <property type="entry name" value="RQC"/>
    <property type="match status" value="1"/>
</dbReference>
<dbReference type="SUPFAM" id="SSF47819">
    <property type="entry name" value="HRDC-like"/>
    <property type="match status" value="1"/>
</dbReference>
<evidence type="ECO:0000256" key="4">
    <source>
        <dbReference type="ARBA" id="ARBA00022723"/>
    </source>
</evidence>
<evidence type="ECO:0000256" key="14">
    <source>
        <dbReference type="ARBA" id="ARBA00023235"/>
    </source>
</evidence>
<keyword evidence="13" id="KW-0234">DNA repair</keyword>
<accession>A0ABT1G4S3</accession>
<dbReference type="Proteomes" id="UP001523550">
    <property type="component" value="Unassembled WGS sequence"/>
</dbReference>
<reference evidence="21 22" key="1">
    <citation type="submission" date="2022-03" db="EMBL/GenBank/DDBJ databases">
        <title>Genomic Encyclopedia of Type Strains, Phase III (KMG-III): the genomes of soil and plant-associated and newly described type strains.</title>
        <authorList>
            <person name="Whitman W."/>
        </authorList>
    </citation>
    <scope>NUCLEOTIDE SEQUENCE [LARGE SCALE GENOMIC DNA]</scope>
    <source>
        <strain evidence="21 22">BSker1</strain>
    </source>
</reference>
<dbReference type="PANTHER" id="PTHR13710:SF105">
    <property type="entry name" value="ATP-DEPENDENT DNA HELICASE Q1"/>
    <property type="match status" value="1"/>
</dbReference>
<keyword evidence="14" id="KW-0413">Isomerase</keyword>
<keyword evidence="22" id="KW-1185">Reference proteome</keyword>
<dbReference type="InterPro" id="IPR006293">
    <property type="entry name" value="DNA_helicase_ATP-dep_RecQ_bac"/>
</dbReference>
<evidence type="ECO:0000259" key="19">
    <source>
        <dbReference type="PROSITE" id="PS51192"/>
    </source>
</evidence>
<proteinExistence type="inferred from homology"/>
<evidence type="ECO:0000259" key="18">
    <source>
        <dbReference type="PROSITE" id="PS50967"/>
    </source>
</evidence>
<feature type="region of interest" description="Disordered" evidence="17">
    <location>
        <begin position="521"/>
        <end position="542"/>
    </location>
</feature>
<keyword evidence="6" id="KW-0227">DNA damage</keyword>
<dbReference type="InterPro" id="IPR029491">
    <property type="entry name" value="Helicase_HTH"/>
</dbReference>
<comment type="cofactor">
    <cofactor evidence="1">
        <name>Mg(2+)</name>
        <dbReference type="ChEBI" id="CHEBI:18420"/>
    </cofactor>
</comment>
<comment type="cofactor">
    <cofactor evidence="2">
        <name>Zn(2+)</name>
        <dbReference type="ChEBI" id="CHEBI:29105"/>
    </cofactor>
</comment>
<dbReference type="InterPro" id="IPR032284">
    <property type="entry name" value="RecQ_Zn-bd"/>
</dbReference>
<dbReference type="SMART" id="SM00341">
    <property type="entry name" value="HRDC"/>
    <property type="match status" value="1"/>
</dbReference>
<evidence type="ECO:0000256" key="6">
    <source>
        <dbReference type="ARBA" id="ARBA00022763"/>
    </source>
</evidence>
<evidence type="ECO:0000256" key="8">
    <source>
        <dbReference type="ARBA" id="ARBA00022806"/>
    </source>
</evidence>
<dbReference type="InterPro" id="IPR018982">
    <property type="entry name" value="RQC_domain"/>
</dbReference>
<comment type="catalytic activity">
    <reaction evidence="15">
        <text>Couples ATP hydrolysis with the unwinding of duplex DNA by translocating in the 3'-5' direction.</text>
        <dbReference type="EC" id="5.6.2.4"/>
    </reaction>
</comment>
<dbReference type="Gene3D" id="1.10.10.10">
    <property type="entry name" value="Winged helix-like DNA-binding domain superfamily/Winged helix DNA-binding domain"/>
    <property type="match status" value="1"/>
</dbReference>
<evidence type="ECO:0000256" key="9">
    <source>
        <dbReference type="ARBA" id="ARBA00022833"/>
    </source>
</evidence>
<dbReference type="InterPro" id="IPR011545">
    <property type="entry name" value="DEAD/DEAH_box_helicase_dom"/>
</dbReference>
<keyword evidence="8 21" id="KW-0347">Helicase</keyword>
<comment type="caution">
    <text evidence="21">The sequence shown here is derived from an EMBL/GenBank/DDBJ whole genome shotgun (WGS) entry which is preliminary data.</text>
</comment>
<dbReference type="Gene3D" id="1.10.150.80">
    <property type="entry name" value="HRDC domain"/>
    <property type="match status" value="1"/>
</dbReference>
<dbReference type="CDD" id="cd17920">
    <property type="entry name" value="DEXHc_RecQ"/>
    <property type="match status" value="1"/>
</dbReference>
<evidence type="ECO:0000256" key="11">
    <source>
        <dbReference type="ARBA" id="ARBA00023125"/>
    </source>
</evidence>
<comment type="similarity">
    <text evidence="3">Belongs to the helicase family. RecQ subfamily.</text>
</comment>
<name>A0ABT1G4S3_9GAMM</name>
<dbReference type="NCBIfam" id="TIGR00614">
    <property type="entry name" value="recQ_fam"/>
    <property type="match status" value="1"/>
</dbReference>